<dbReference type="AlphaFoldDB" id="A0A6F8ZE61"/>
<proteinExistence type="predicted"/>
<evidence type="ECO:0000256" key="1">
    <source>
        <dbReference type="SAM" id="MobiDB-lite"/>
    </source>
</evidence>
<sequence length="93" mass="10046">MRLDIVIQAVDRTPPDTVVVNTSVNLLYCPVRLPKAALAQLGYTQYRPRTLRPLVEAVVRRAVERNGGQVPLGGVDLDPAELEGLPPAPPIAP</sequence>
<accession>A0A6F8ZE61</accession>
<protein>
    <submittedName>
        <fullName evidence="2">Uncharacterized protein</fullName>
    </submittedName>
</protein>
<dbReference type="KEGG" id="hfv:R50_0444"/>
<dbReference type="Proteomes" id="UP000503399">
    <property type="component" value="Chromosome"/>
</dbReference>
<reference evidence="2 3" key="1">
    <citation type="submission" date="2020-02" db="EMBL/GenBank/DDBJ databases">
        <authorList>
            <person name="Hogendoorn C."/>
        </authorList>
    </citation>
    <scope>NUCLEOTIDE SEQUENCE [LARGE SCALE GENOMIC DNA]</scope>
    <source>
        <strain evidence="2">R501</strain>
    </source>
</reference>
<gene>
    <name evidence="2" type="ORF">R50_0444</name>
</gene>
<dbReference type="EMBL" id="LR778114">
    <property type="protein sequence ID" value="CAB1127950.1"/>
    <property type="molecule type" value="Genomic_DNA"/>
</dbReference>
<keyword evidence="3" id="KW-1185">Reference proteome</keyword>
<feature type="region of interest" description="Disordered" evidence="1">
    <location>
        <begin position="68"/>
        <end position="93"/>
    </location>
</feature>
<name>A0A6F8ZE61_9FIRM</name>
<evidence type="ECO:0000313" key="2">
    <source>
        <dbReference type="EMBL" id="CAB1127950.1"/>
    </source>
</evidence>
<organism evidence="2 3">
    <name type="scientific">Candidatus Hydrogenisulfobacillus filiaventi</name>
    <dbReference type="NCBI Taxonomy" id="2707344"/>
    <lineage>
        <taxon>Bacteria</taxon>
        <taxon>Bacillati</taxon>
        <taxon>Bacillota</taxon>
        <taxon>Clostridia</taxon>
        <taxon>Eubacteriales</taxon>
        <taxon>Clostridiales Family XVII. Incertae Sedis</taxon>
        <taxon>Candidatus Hydrogenisulfobacillus</taxon>
    </lineage>
</organism>
<evidence type="ECO:0000313" key="3">
    <source>
        <dbReference type="Proteomes" id="UP000503399"/>
    </source>
</evidence>